<evidence type="ECO:0000256" key="3">
    <source>
        <dbReference type="ARBA" id="ARBA00022763"/>
    </source>
</evidence>
<evidence type="ECO:0000313" key="8">
    <source>
        <dbReference type="EMBL" id="GJJ08106.1"/>
    </source>
</evidence>
<feature type="compositionally biased region" description="Basic and acidic residues" evidence="7">
    <location>
        <begin position="1"/>
        <end position="11"/>
    </location>
</feature>
<dbReference type="GO" id="GO:0000400">
    <property type="term" value="F:four-way junction DNA binding"/>
    <property type="evidence" value="ECO:0007669"/>
    <property type="project" value="TreeGrafter"/>
</dbReference>
<sequence>MSSDDSPHTLDLDLPLLLKPSSTTKPNPISASSLLSTLKTAQSDSNPFKTSSEPIDSLLGPILRPGYALQISSPPGLYVEQLLIGLIKNITRVGKEVMVIDMQNKLTPSMISWALNKDDRSKKVYYQKCFMPDDLISKLNELPGFIQTHPDLTLLILPSISFPLQTELNYSRRNKLIEQIRELTVKLCKNLNIAVRQEAQNFEGRASN</sequence>
<keyword evidence="3" id="KW-0227">DNA damage</keyword>
<evidence type="ECO:0000256" key="2">
    <source>
        <dbReference type="ARBA" id="ARBA00022741"/>
    </source>
</evidence>
<accession>A0AAV5A6C2</accession>
<dbReference type="GO" id="GO:0008821">
    <property type="term" value="F:crossover junction DNA endonuclease activity"/>
    <property type="evidence" value="ECO:0007669"/>
    <property type="project" value="TreeGrafter"/>
</dbReference>
<dbReference type="InterPro" id="IPR052093">
    <property type="entry name" value="HR_Repair_Mediator"/>
</dbReference>
<keyword evidence="5" id="KW-0234">DNA repair</keyword>
<evidence type="ECO:0000256" key="7">
    <source>
        <dbReference type="SAM" id="MobiDB-lite"/>
    </source>
</evidence>
<dbReference type="PANTHER" id="PTHR46239">
    <property type="entry name" value="DNA REPAIR PROTEIN RAD51 HOMOLOG 3 RAD51C"/>
    <property type="match status" value="1"/>
</dbReference>
<reference evidence="8" key="1">
    <citation type="submission" date="2021-10" db="EMBL/GenBank/DDBJ databases">
        <title>De novo Genome Assembly of Clathrus columnatus (Basidiomycota, Fungi) Using Illumina and Nanopore Sequence Data.</title>
        <authorList>
            <person name="Ogiso-Tanaka E."/>
            <person name="Itagaki H."/>
            <person name="Hosoya T."/>
            <person name="Hosaka K."/>
        </authorList>
    </citation>
    <scope>NUCLEOTIDE SEQUENCE</scope>
    <source>
        <strain evidence="8">MO-923</strain>
    </source>
</reference>
<keyword evidence="2" id="KW-0547">Nucleotide-binding</keyword>
<dbReference type="GO" id="GO:0033065">
    <property type="term" value="C:Rad51C-XRCC3 complex"/>
    <property type="evidence" value="ECO:0007669"/>
    <property type="project" value="TreeGrafter"/>
</dbReference>
<dbReference type="SUPFAM" id="SSF52540">
    <property type="entry name" value="P-loop containing nucleoside triphosphate hydrolases"/>
    <property type="match status" value="1"/>
</dbReference>
<evidence type="ECO:0000256" key="5">
    <source>
        <dbReference type="ARBA" id="ARBA00023204"/>
    </source>
</evidence>
<dbReference type="PANTHER" id="PTHR46239:SF1">
    <property type="entry name" value="DNA REPAIR PROTEIN RAD51 HOMOLOG 3"/>
    <property type="match status" value="1"/>
</dbReference>
<evidence type="ECO:0000256" key="6">
    <source>
        <dbReference type="ARBA" id="ARBA00023242"/>
    </source>
</evidence>
<gene>
    <name evidence="8" type="ORF">Clacol_002314</name>
</gene>
<dbReference type="GO" id="GO:0005524">
    <property type="term" value="F:ATP binding"/>
    <property type="evidence" value="ECO:0007669"/>
    <property type="project" value="UniProtKB-KW"/>
</dbReference>
<dbReference type="GO" id="GO:0005657">
    <property type="term" value="C:replication fork"/>
    <property type="evidence" value="ECO:0007669"/>
    <property type="project" value="TreeGrafter"/>
</dbReference>
<comment type="subcellular location">
    <subcellularLocation>
        <location evidence="1">Nucleus</location>
    </subcellularLocation>
</comment>
<dbReference type="EMBL" id="BPWL01000003">
    <property type="protein sequence ID" value="GJJ08106.1"/>
    <property type="molecule type" value="Genomic_DNA"/>
</dbReference>
<dbReference type="InterPro" id="IPR027417">
    <property type="entry name" value="P-loop_NTPase"/>
</dbReference>
<dbReference type="Proteomes" id="UP001050691">
    <property type="component" value="Unassembled WGS sequence"/>
</dbReference>
<keyword evidence="9" id="KW-1185">Reference proteome</keyword>
<name>A0AAV5A6C2_9AGAM</name>
<evidence type="ECO:0000256" key="4">
    <source>
        <dbReference type="ARBA" id="ARBA00022840"/>
    </source>
</evidence>
<proteinExistence type="predicted"/>
<organism evidence="8 9">
    <name type="scientific">Clathrus columnatus</name>
    <dbReference type="NCBI Taxonomy" id="1419009"/>
    <lineage>
        <taxon>Eukaryota</taxon>
        <taxon>Fungi</taxon>
        <taxon>Dikarya</taxon>
        <taxon>Basidiomycota</taxon>
        <taxon>Agaricomycotina</taxon>
        <taxon>Agaricomycetes</taxon>
        <taxon>Phallomycetidae</taxon>
        <taxon>Phallales</taxon>
        <taxon>Clathraceae</taxon>
        <taxon>Clathrus</taxon>
    </lineage>
</organism>
<dbReference type="GO" id="GO:0000707">
    <property type="term" value="P:meiotic DNA recombinase assembly"/>
    <property type="evidence" value="ECO:0007669"/>
    <property type="project" value="TreeGrafter"/>
</dbReference>
<keyword evidence="4" id="KW-0067">ATP-binding</keyword>
<dbReference type="GO" id="GO:0007131">
    <property type="term" value="P:reciprocal meiotic recombination"/>
    <property type="evidence" value="ECO:0007669"/>
    <property type="project" value="TreeGrafter"/>
</dbReference>
<comment type="caution">
    <text evidence="8">The sequence shown here is derived from an EMBL/GenBank/DDBJ whole genome shotgun (WGS) entry which is preliminary data.</text>
</comment>
<feature type="compositionally biased region" description="Low complexity" evidence="7">
    <location>
        <begin position="12"/>
        <end position="30"/>
    </location>
</feature>
<dbReference type="Gene3D" id="3.40.50.300">
    <property type="entry name" value="P-loop containing nucleotide triphosphate hydrolases"/>
    <property type="match status" value="1"/>
</dbReference>
<feature type="region of interest" description="Disordered" evidence="7">
    <location>
        <begin position="1"/>
        <end position="30"/>
    </location>
</feature>
<protein>
    <submittedName>
        <fullName evidence="8">Uncharacterized protein</fullName>
    </submittedName>
</protein>
<evidence type="ECO:0000256" key="1">
    <source>
        <dbReference type="ARBA" id="ARBA00004123"/>
    </source>
</evidence>
<keyword evidence="6" id="KW-0539">Nucleus</keyword>
<dbReference type="GO" id="GO:0033063">
    <property type="term" value="C:Rad51B-Rad51C-Rad51D-XRCC2 complex"/>
    <property type="evidence" value="ECO:0007669"/>
    <property type="project" value="TreeGrafter"/>
</dbReference>
<dbReference type="AlphaFoldDB" id="A0AAV5A6C2"/>
<evidence type="ECO:0000313" key="9">
    <source>
        <dbReference type="Proteomes" id="UP001050691"/>
    </source>
</evidence>